<evidence type="ECO:0000313" key="4">
    <source>
        <dbReference type="Proteomes" id="UP000075714"/>
    </source>
</evidence>
<keyword evidence="2" id="KW-1133">Transmembrane helix</keyword>
<keyword evidence="2" id="KW-0472">Membrane</keyword>
<accession>A0A150GJ62</accession>
<feature type="transmembrane region" description="Helical" evidence="2">
    <location>
        <begin position="91"/>
        <end position="112"/>
    </location>
</feature>
<keyword evidence="2" id="KW-0812">Transmembrane</keyword>
<feature type="transmembrane region" description="Helical" evidence="2">
    <location>
        <begin position="27"/>
        <end position="45"/>
    </location>
</feature>
<name>A0A150GJ62_GONPE</name>
<dbReference type="InterPro" id="IPR038770">
    <property type="entry name" value="Na+/solute_symporter_sf"/>
</dbReference>
<dbReference type="GO" id="GO:0009941">
    <property type="term" value="C:chloroplast envelope"/>
    <property type="evidence" value="ECO:0007669"/>
    <property type="project" value="TreeGrafter"/>
</dbReference>
<dbReference type="PANTHER" id="PTHR18640:SF14">
    <property type="entry name" value="SODIUM BILE ACID SYMPORTER FAMILY"/>
    <property type="match status" value="1"/>
</dbReference>
<proteinExistence type="predicted"/>
<dbReference type="Pfam" id="PF13593">
    <property type="entry name" value="SBF_like"/>
    <property type="match status" value="1"/>
</dbReference>
<feature type="transmembrane region" description="Helical" evidence="2">
    <location>
        <begin position="265"/>
        <end position="291"/>
    </location>
</feature>
<feature type="transmembrane region" description="Helical" evidence="2">
    <location>
        <begin position="189"/>
        <end position="213"/>
    </location>
</feature>
<feature type="transmembrane region" description="Helical" evidence="2">
    <location>
        <begin position="151"/>
        <end position="169"/>
    </location>
</feature>
<protein>
    <submittedName>
        <fullName evidence="3">Uncharacterized protein</fullName>
    </submittedName>
</protein>
<evidence type="ECO:0000313" key="3">
    <source>
        <dbReference type="EMBL" id="KXZ49470.1"/>
    </source>
</evidence>
<dbReference type="Gene3D" id="1.20.1530.20">
    <property type="match status" value="1"/>
</dbReference>
<dbReference type="OrthoDB" id="188035at2759"/>
<feature type="transmembrane region" description="Helical" evidence="2">
    <location>
        <begin position="60"/>
        <end position="79"/>
    </location>
</feature>
<evidence type="ECO:0000256" key="2">
    <source>
        <dbReference type="SAM" id="Phobius"/>
    </source>
</evidence>
<keyword evidence="4" id="KW-1185">Reference proteome</keyword>
<feature type="compositionally biased region" description="Polar residues" evidence="1">
    <location>
        <begin position="387"/>
        <end position="398"/>
    </location>
</feature>
<feature type="transmembrane region" description="Helical" evidence="2">
    <location>
        <begin position="124"/>
        <end position="144"/>
    </location>
</feature>
<dbReference type="AlphaFoldDB" id="A0A150GJ62"/>
<reference evidence="4" key="1">
    <citation type="journal article" date="2016" name="Nat. Commun.">
        <title>The Gonium pectorale genome demonstrates co-option of cell cycle regulation during the evolution of multicellularity.</title>
        <authorList>
            <person name="Hanschen E.R."/>
            <person name="Marriage T.N."/>
            <person name="Ferris P.J."/>
            <person name="Hamaji T."/>
            <person name="Toyoda A."/>
            <person name="Fujiyama A."/>
            <person name="Neme R."/>
            <person name="Noguchi H."/>
            <person name="Minakuchi Y."/>
            <person name="Suzuki M."/>
            <person name="Kawai-Toyooka H."/>
            <person name="Smith D.R."/>
            <person name="Sparks H."/>
            <person name="Anderson J."/>
            <person name="Bakaric R."/>
            <person name="Luria V."/>
            <person name="Karger A."/>
            <person name="Kirschner M.W."/>
            <person name="Durand P.M."/>
            <person name="Michod R.E."/>
            <person name="Nozaki H."/>
            <person name="Olson B.J."/>
        </authorList>
    </citation>
    <scope>NUCLEOTIDE SEQUENCE [LARGE SCALE GENOMIC DNA]</scope>
    <source>
        <strain evidence="4">NIES-2863</strain>
    </source>
</reference>
<evidence type="ECO:0000256" key="1">
    <source>
        <dbReference type="SAM" id="MobiDB-lite"/>
    </source>
</evidence>
<feature type="transmembrane region" description="Helical" evidence="2">
    <location>
        <begin position="234"/>
        <end position="253"/>
    </location>
</feature>
<organism evidence="3 4">
    <name type="scientific">Gonium pectorale</name>
    <name type="common">Green alga</name>
    <dbReference type="NCBI Taxonomy" id="33097"/>
    <lineage>
        <taxon>Eukaryota</taxon>
        <taxon>Viridiplantae</taxon>
        <taxon>Chlorophyta</taxon>
        <taxon>core chlorophytes</taxon>
        <taxon>Chlorophyceae</taxon>
        <taxon>CS clade</taxon>
        <taxon>Chlamydomonadales</taxon>
        <taxon>Volvocaceae</taxon>
        <taxon>Gonium</taxon>
    </lineage>
</organism>
<feature type="region of interest" description="Disordered" evidence="1">
    <location>
        <begin position="375"/>
        <end position="398"/>
    </location>
</feature>
<dbReference type="EMBL" id="LSYV01000022">
    <property type="protein sequence ID" value="KXZ49470.1"/>
    <property type="molecule type" value="Genomic_DNA"/>
</dbReference>
<gene>
    <name evidence="3" type="ORF">GPECTOR_21g696</name>
</gene>
<sequence>MAAQQGGAADKAAPLGQRVKAFIIKNYLPIAFLVALGLALAWPVPGKFLADLAILGNVRIVQVGSMALVFLITGLQLNTKELKRVLQPRNALLLGYGFVAILVITPCLGFALREAPLEPKAFAIGLAIFCVAPTTLGVGVALTTACGGNEAMALLLTVGTNALAVATMPPELRLLLPAGDGSGGASGGYNVNVQVTDLLIKLAITVLVPFAVGKTARETSDWVLEFVKAHRQQLSLLSTTALAFVVWQTLSAARDTLLEQRAGPVFAMIGLAIAMHLAYLLGNYVVVWWVMRAPLKEAIAVVIMASQKSAPVAVTCITFLTRDSAEQGLLSLPAIVGQLCQIFIGAGLAKWLSRVVARDEAAKKAAASAQAELGARAAEEGRASDATTLPQGAQGSRA</sequence>
<dbReference type="PANTHER" id="PTHR18640">
    <property type="entry name" value="SOLUTE CARRIER FAMILY 10 MEMBER 7"/>
    <property type="match status" value="1"/>
</dbReference>
<dbReference type="InterPro" id="IPR016833">
    <property type="entry name" value="Put_Na-Bile_cotransptr"/>
</dbReference>
<comment type="caution">
    <text evidence="3">The sequence shown here is derived from an EMBL/GenBank/DDBJ whole genome shotgun (WGS) entry which is preliminary data.</text>
</comment>
<dbReference type="Proteomes" id="UP000075714">
    <property type="component" value="Unassembled WGS sequence"/>
</dbReference>